<keyword evidence="9" id="KW-0418">Kinase</keyword>
<feature type="domain" description="Gnk2-homologous" evidence="22">
    <location>
        <begin position="132"/>
        <end position="240"/>
    </location>
</feature>
<keyword evidence="13" id="KW-0675">Receptor</keyword>
<keyword evidence="8 17" id="KW-0547">Nucleotide-binding</keyword>
<dbReference type="InterPro" id="IPR017441">
    <property type="entry name" value="Protein_kinase_ATP_BS"/>
</dbReference>
<dbReference type="SMART" id="SM00220">
    <property type="entry name" value="S_TKc"/>
    <property type="match status" value="1"/>
</dbReference>
<dbReference type="SUPFAM" id="SSF56112">
    <property type="entry name" value="Protein kinase-like (PK-like)"/>
    <property type="match status" value="1"/>
</dbReference>
<evidence type="ECO:0000256" key="13">
    <source>
        <dbReference type="ARBA" id="ARBA00023170"/>
    </source>
</evidence>
<evidence type="ECO:0000256" key="10">
    <source>
        <dbReference type="ARBA" id="ARBA00022840"/>
    </source>
</evidence>
<feature type="compositionally biased region" description="Basic and acidic residues" evidence="18">
    <location>
        <begin position="653"/>
        <end position="662"/>
    </location>
</feature>
<dbReference type="FunFam" id="3.30.200.20:FF:000142">
    <property type="entry name" value="Cysteine-rich receptor-like protein kinase 10"/>
    <property type="match status" value="1"/>
</dbReference>
<dbReference type="GO" id="GO:0004674">
    <property type="term" value="F:protein serine/threonine kinase activity"/>
    <property type="evidence" value="ECO:0007669"/>
    <property type="project" value="UniProtKB-KW"/>
</dbReference>
<keyword evidence="7" id="KW-0677">Repeat</keyword>
<evidence type="ECO:0000256" key="1">
    <source>
        <dbReference type="ARBA" id="ARBA00004167"/>
    </source>
</evidence>
<dbReference type="InterPro" id="IPR002902">
    <property type="entry name" value="GNK2"/>
</dbReference>
<reference evidence="23 24" key="1">
    <citation type="submission" date="2024-01" db="EMBL/GenBank/DDBJ databases">
        <title>A telomere-to-telomere, gap-free genome of sweet tea (Lithocarpus litseifolius).</title>
        <authorList>
            <person name="Zhou J."/>
        </authorList>
    </citation>
    <scope>NUCLEOTIDE SEQUENCE [LARGE SCALE GENOMIC DNA]</scope>
    <source>
        <strain evidence="23">Zhou-2022a</strain>
        <tissue evidence="23">Leaf</tissue>
    </source>
</reference>
<dbReference type="InterPro" id="IPR008271">
    <property type="entry name" value="Ser/Thr_kinase_AS"/>
</dbReference>
<evidence type="ECO:0000256" key="9">
    <source>
        <dbReference type="ARBA" id="ARBA00022777"/>
    </source>
</evidence>
<dbReference type="PROSITE" id="PS00107">
    <property type="entry name" value="PROTEIN_KINASE_ATP"/>
    <property type="match status" value="1"/>
</dbReference>
<dbReference type="PANTHER" id="PTHR27002:SF1096">
    <property type="entry name" value="GNK2-HOMOLOGOUS DOMAIN-CONTAINING PROTEIN"/>
    <property type="match status" value="1"/>
</dbReference>
<evidence type="ECO:0000256" key="17">
    <source>
        <dbReference type="PROSITE-ProRule" id="PRU10141"/>
    </source>
</evidence>
<dbReference type="PROSITE" id="PS51473">
    <property type="entry name" value="GNK2"/>
    <property type="match status" value="2"/>
</dbReference>
<keyword evidence="2" id="KW-0723">Serine/threonine-protein kinase</keyword>
<proteinExistence type="predicted"/>
<dbReference type="GO" id="GO:0006979">
    <property type="term" value="P:response to oxidative stress"/>
    <property type="evidence" value="ECO:0007669"/>
    <property type="project" value="UniProtKB-ARBA"/>
</dbReference>
<feature type="transmembrane region" description="Helical" evidence="19">
    <location>
        <begin position="270"/>
        <end position="290"/>
    </location>
</feature>
<dbReference type="CDD" id="cd23509">
    <property type="entry name" value="Gnk2-like"/>
    <property type="match status" value="2"/>
</dbReference>
<evidence type="ECO:0000256" key="4">
    <source>
        <dbReference type="ARBA" id="ARBA00022679"/>
    </source>
</evidence>
<evidence type="ECO:0000259" key="22">
    <source>
        <dbReference type="PROSITE" id="PS51473"/>
    </source>
</evidence>
<evidence type="ECO:0000259" key="21">
    <source>
        <dbReference type="PROSITE" id="PS50011"/>
    </source>
</evidence>
<dbReference type="Gene3D" id="3.30.200.20">
    <property type="entry name" value="Phosphorylase Kinase, domain 1"/>
    <property type="match status" value="1"/>
</dbReference>
<feature type="domain" description="Gnk2-homologous" evidence="22">
    <location>
        <begin position="20"/>
        <end position="126"/>
    </location>
</feature>
<protein>
    <submittedName>
        <fullName evidence="23">Uncharacterized protein</fullName>
    </submittedName>
</protein>
<dbReference type="Gene3D" id="1.10.510.10">
    <property type="entry name" value="Transferase(Phosphotransferase) domain 1"/>
    <property type="match status" value="1"/>
</dbReference>
<keyword evidence="14" id="KW-0325">Glycoprotein</keyword>
<keyword evidence="12 19" id="KW-0472">Membrane</keyword>
<keyword evidence="10 17" id="KW-0067">ATP-binding</keyword>
<evidence type="ECO:0000256" key="11">
    <source>
        <dbReference type="ARBA" id="ARBA00022989"/>
    </source>
</evidence>
<evidence type="ECO:0000313" key="24">
    <source>
        <dbReference type="Proteomes" id="UP001459277"/>
    </source>
</evidence>
<dbReference type="InterPro" id="IPR000719">
    <property type="entry name" value="Prot_kinase_dom"/>
</dbReference>
<feature type="binding site" evidence="17">
    <location>
        <position position="384"/>
    </location>
    <ligand>
        <name>ATP</name>
        <dbReference type="ChEBI" id="CHEBI:30616"/>
    </ligand>
</feature>
<keyword evidence="4" id="KW-0808">Transferase</keyword>
<evidence type="ECO:0000256" key="18">
    <source>
        <dbReference type="SAM" id="MobiDB-lite"/>
    </source>
</evidence>
<keyword evidence="3" id="KW-0597">Phosphoprotein</keyword>
<keyword evidence="11 19" id="KW-1133">Transmembrane helix</keyword>
<dbReference type="Pfam" id="PF01657">
    <property type="entry name" value="Stress-antifung"/>
    <property type="match status" value="2"/>
</dbReference>
<dbReference type="GO" id="GO:0005886">
    <property type="term" value="C:plasma membrane"/>
    <property type="evidence" value="ECO:0007669"/>
    <property type="project" value="TreeGrafter"/>
</dbReference>
<evidence type="ECO:0000256" key="3">
    <source>
        <dbReference type="ARBA" id="ARBA00022553"/>
    </source>
</evidence>
<evidence type="ECO:0000256" key="15">
    <source>
        <dbReference type="ARBA" id="ARBA00047558"/>
    </source>
</evidence>
<sequence>MIITLVFLSLLSSIISEAAPTYQSHYCSDETFTPNSTYQSNLNLLLSSLASNSSIESGFYNITVGQNSSNNTIYGLFLCRGDVTTEVCQDCVATATKSIVQQYCPRRRWIVIWYDECMVRYSEPNFFIIMDDPSFSECPDNTTVAELDRFNKLLATMFDDLVTRAQSAQLGAKMFATKEAMFSSSLTLYGLVQCTPDLSSFDCNKCLQGAIADLPTYCNGKQGAMGLYPSCNVRYDVHPFYRIIPSLPPATLGLDTGTNKGKRHSSSVRIIAIVTFIVVSVVLLTMVYCFRRMKFKQKCKATEEDGNKHFNSSNALSPMTLKQKYKVKEEDAAMEITAVECLKFDFATLKAATSKFSDDNKLGRGGFGEVYKGTLLGGQEIAVKRLSRSSRQGVEEFKNEVALVAKLQHRNLVTLLGFCLEEEKILVYEYVPNKSLDYFLFDPNKQRLLDWSSRYKIICGIARGILYLHEDSRLKIIHRDLKAGNILLDEDMNPKISDFGMARIFGIDQTQDNTHKIAGTYGYMPPEYAIGGLYSMKSDVYSFGVLILEILSGKRNRSFSTSITTENLLSYAWKHWRDGTFLELLDPTLRDSYSRDEVKRCFHIGLQCVQGSSIERPTMASIVLMLNSNSLTLPAPQRPAFFLYSTTETNMSTKEHRSDQSTRKGMPSSVNEASITEVYPR</sequence>
<dbReference type="PROSITE" id="PS00108">
    <property type="entry name" value="PROTEIN_KINASE_ST"/>
    <property type="match status" value="1"/>
</dbReference>
<evidence type="ECO:0000256" key="19">
    <source>
        <dbReference type="SAM" id="Phobius"/>
    </source>
</evidence>
<dbReference type="GO" id="GO:0005524">
    <property type="term" value="F:ATP binding"/>
    <property type="evidence" value="ECO:0007669"/>
    <property type="project" value="UniProtKB-UniRule"/>
</dbReference>
<evidence type="ECO:0000256" key="7">
    <source>
        <dbReference type="ARBA" id="ARBA00022737"/>
    </source>
</evidence>
<comment type="catalytic activity">
    <reaction evidence="15">
        <text>L-seryl-[protein] + ATP = O-phospho-L-seryl-[protein] + ADP + H(+)</text>
        <dbReference type="Rhea" id="RHEA:17989"/>
        <dbReference type="Rhea" id="RHEA-COMP:9863"/>
        <dbReference type="Rhea" id="RHEA-COMP:11604"/>
        <dbReference type="ChEBI" id="CHEBI:15378"/>
        <dbReference type="ChEBI" id="CHEBI:29999"/>
        <dbReference type="ChEBI" id="CHEBI:30616"/>
        <dbReference type="ChEBI" id="CHEBI:83421"/>
        <dbReference type="ChEBI" id="CHEBI:456216"/>
    </reaction>
</comment>
<dbReference type="CDD" id="cd14066">
    <property type="entry name" value="STKc_IRAK"/>
    <property type="match status" value="1"/>
</dbReference>
<feature type="domain" description="Protein kinase" evidence="21">
    <location>
        <begin position="356"/>
        <end position="641"/>
    </location>
</feature>
<keyword evidence="24" id="KW-1185">Reference proteome</keyword>
<keyword evidence="6 20" id="KW-0732">Signal</keyword>
<dbReference type="FunFam" id="3.30.430.20:FF:000003">
    <property type="entry name" value="Cysteine-rich RLK (RECEPTOR-like protein kinase) 10"/>
    <property type="match status" value="1"/>
</dbReference>
<dbReference type="Pfam" id="PF07714">
    <property type="entry name" value="PK_Tyr_Ser-Thr"/>
    <property type="match status" value="1"/>
</dbReference>
<evidence type="ECO:0000313" key="23">
    <source>
        <dbReference type="EMBL" id="KAL0012480.1"/>
    </source>
</evidence>
<organism evidence="23 24">
    <name type="scientific">Lithocarpus litseifolius</name>
    <dbReference type="NCBI Taxonomy" id="425828"/>
    <lineage>
        <taxon>Eukaryota</taxon>
        <taxon>Viridiplantae</taxon>
        <taxon>Streptophyta</taxon>
        <taxon>Embryophyta</taxon>
        <taxon>Tracheophyta</taxon>
        <taxon>Spermatophyta</taxon>
        <taxon>Magnoliopsida</taxon>
        <taxon>eudicotyledons</taxon>
        <taxon>Gunneridae</taxon>
        <taxon>Pentapetalae</taxon>
        <taxon>rosids</taxon>
        <taxon>fabids</taxon>
        <taxon>Fagales</taxon>
        <taxon>Fagaceae</taxon>
        <taxon>Lithocarpus</taxon>
    </lineage>
</organism>
<accession>A0AAW2DP23</accession>
<evidence type="ECO:0000256" key="14">
    <source>
        <dbReference type="ARBA" id="ARBA00023180"/>
    </source>
</evidence>
<feature type="region of interest" description="Disordered" evidence="18">
    <location>
        <begin position="652"/>
        <end position="681"/>
    </location>
</feature>
<evidence type="ECO:0000256" key="12">
    <source>
        <dbReference type="ARBA" id="ARBA00023136"/>
    </source>
</evidence>
<comment type="catalytic activity">
    <reaction evidence="16">
        <text>L-threonyl-[protein] + ATP = O-phospho-L-threonyl-[protein] + ADP + H(+)</text>
        <dbReference type="Rhea" id="RHEA:46608"/>
        <dbReference type="Rhea" id="RHEA-COMP:11060"/>
        <dbReference type="Rhea" id="RHEA-COMP:11605"/>
        <dbReference type="ChEBI" id="CHEBI:15378"/>
        <dbReference type="ChEBI" id="CHEBI:30013"/>
        <dbReference type="ChEBI" id="CHEBI:30616"/>
        <dbReference type="ChEBI" id="CHEBI:61977"/>
        <dbReference type="ChEBI" id="CHEBI:456216"/>
    </reaction>
</comment>
<dbReference type="FunFam" id="3.30.430.20:FF:000002">
    <property type="entry name" value="Cysteine-rich receptor-like protein kinase 10"/>
    <property type="match status" value="1"/>
</dbReference>
<feature type="signal peptide" evidence="20">
    <location>
        <begin position="1"/>
        <end position="18"/>
    </location>
</feature>
<dbReference type="AlphaFoldDB" id="A0AAW2DP23"/>
<dbReference type="Proteomes" id="UP001459277">
    <property type="component" value="Unassembled WGS sequence"/>
</dbReference>
<dbReference type="PROSITE" id="PS50011">
    <property type="entry name" value="PROTEIN_KINASE_DOM"/>
    <property type="match status" value="1"/>
</dbReference>
<dbReference type="GO" id="GO:0042742">
    <property type="term" value="P:defense response to bacterium"/>
    <property type="evidence" value="ECO:0007669"/>
    <property type="project" value="TreeGrafter"/>
</dbReference>
<dbReference type="EMBL" id="JAZDWU010000002">
    <property type="protein sequence ID" value="KAL0012480.1"/>
    <property type="molecule type" value="Genomic_DNA"/>
</dbReference>
<dbReference type="InterPro" id="IPR038408">
    <property type="entry name" value="GNK2_sf"/>
</dbReference>
<evidence type="ECO:0000256" key="6">
    <source>
        <dbReference type="ARBA" id="ARBA00022729"/>
    </source>
</evidence>
<evidence type="ECO:0000256" key="20">
    <source>
        <dbReference type="SAM" id="SignalP"/>
    </source>
</evidence>
<evidence type="ECO:0000256" key="16">
    <source>
        <dbReference type="ARBA" id="ARBA00047951"/>
    </source>
</evidence>
<dbReference type="PANTHER" id="PTHR27002">
    <property type="entry name" value="RECEPTOR-LIKE SERINE/THREONINE-PROTEIN KINASE SD1-8"/>
    <property type="match status" value="1"/>
</dbReference>
<comment type="caution">
    <text evidence="23">The sequence shown here is derived from an EMBL/GenBank/DDBJ whole genome shotgun (WGS) entry which is preliminary data.</text>
</comment>
<keyword evidence="5 19" id="KW-0812">Transmembrane</keyword>
<evidence type="ECO:0000256" key="2">
    <source>
        <dbReference type="ARBA" id="ARBA00022527"/>
    </source>
</evidence>
<comment type="subcellular location">
    <subcellularLocation>
        <location evidence="1">Membrane</location>
        <topology evidence="1">Single-pass membrane protein</topology>
    </subcellularLocation>
</comment>
<evidence type="ECO:0000256" key="5">
    <source>
        <dbReference type="ARBA" id="ARBA00022692"/>
    </source>
</evidence>
<dbReference type="FunFam" id="1.10.510.10:FF:000129">
    <property type="entry name" value="cysteine-rich receptor-like protein kinase 10"/>
    <property type="match status" value="1"/>
</dbReference>
<evidence type="ECO:0000256" key="8">
    <source>
        <dbReference type="ARBA" id="ARBA00022741"/>
    </source>
</evidence>
<gene>
    <name evidence="23" type="ORF">SO802_007588</name>
</gene>
<dbReference type="InterPro" id="IPR011009">
    <property type="entry name" value="Kinase-like_dom_sf"/>
</dbReference>
<name>A0AAW2DP23_9ROSI</name>
<dbReference type="Gene3D" id="3.30.430.20">
    <property type="entry name" value="Gnk2 domain, C-X8-C-X2-C motif"/>
    <property type="match status" value="2"/>
</dbReference>
<dbReference type="InterPro" id="IPR001245">
    <property type="entry name" value="Ser-Thr/Tyr_kinase_cat_dom"/>
</dbReference>
<feature type="chain" id="PRO_5043979904" evidence="20">
    <location>
        <begin position="19"/>
        <end position="681"/>
    </location>
</feature>